<keyword evidence="4" id="KW-1185">Reference proteome</keyword>
<dbReference type="GO" id="GO:0003723">
    <property type="term" value="F:RNA binding"/>
    <property type="evidence" value="ECO:0007669"/>
    <property type="project" value="UniProtKB-UniRule"/>
</dbReference>
<evidence type="ECO:0000259" key="2">
    <source>
        <dbReference type="Pfam" id="PF00013"/>
    </source>
</evidence>
<proteinExistence type="predicted"/>
<dbReference type="SUPFAM" id="SSF54791">
    <property type="entry name" value="Eukaryotic type KH-domain (KH-domain type I)"/>
    <property type="match status" value="1"/>
</dbReference>
<evidence type="ECO:0000256" key="1">
    <source>
        <dbReference type="PROSITE-ProRule" id="PRU00117"/>
    </source>
</evidence>
<dbReference type="InterPro" id="IPR036612">
    <property type="entry name" value="KH_dom_type_1_sf"/>
</dbReference>
<gene>
    <name evidence="3" type="ORF">DEO72_LG7g725</name>
</gene>
<dbReference type="PROSITE" id="PS50084">
    <property type="entry name" value="KH_TYPE_1"/>
    <property type="match status" value="1"/>
</dbReference>
<accession>A0A4D6MI80</accession>
<dbReference type="EMBL" id="CP039351">
    <property type="protein sequence ID" value="QCD99444.1"/>
    <property type="molecule type" value="Genomic_DNA"/>
</dbReference>
<sequence length="59" mass="6114">MAGRIEPPALAGSFGAISTAKISVEVSLAGAMIGKGGVNSKQICRQTLETLNLRELSNR</sequence>
<evidence type="ECO:0000313" key="4">
    <source>
        <dbReference type="Proteomes" id="UP000501690"/>
    </source>
</evidence>
<dbReference type="Proteomes" id="UP000501690">
    <property type="component" value="Linkage Group LG7"/>
</dbReference>
<reference evidence="3 4" key="1">
    <citation type="submission" date="2019-04" db="EMBL/GenBank/DDBJ databases">
        <title>An improved genome assembly and genetic linkage map for asparagus bean, Vigna unguiculata ssp. sesquipedialis.</title>
        <authorList>
            <person name="Xia Q."/>
            <person name="Zhang R."/>
            <person name="Dong Y."/>
        </authorList>
    </citation>
    <scope>NUCLEOTIDE SEQUENCE [LARGE SCALE GENOMIC DNA]</scope>
    <source>
        <tissue evidence="3">Leaf</tissue>
    </source>
</reference>
<keyword evidence="1" id="KW-0694">RNA-binding</keyword>
<name>A0A4D6MI80_VIGUN</name>
<evidence type="ECO:0000313" key="3">
    <source>
        <dbReference type="EMBL" id="QCD99444.1"/>
    </source>
</evidence>
<feature type="domain" description="K Homology" evidence="2">
    <location>
        <begin position="19"/>
        <end position="47"/>
    </location>
</feature>
<organism evidence="3 4">
    <name type="scientific">Vigna unguiculata</name>
    <name type="common">Cowpea</name>
    <dbReference type="NCBI Taxonomy" id="3917"/>
    <lineage>
        <taxon>Eukaryota</taxon>
        <taxon>Viridiplantae</taxon>
        <taxon>Streptophyta</taxon>
        <taxon>Embryophyta</taxon>
        <taxon>Tracheophyta</taxon>
        <taxon>Spermatophyta</taxon>
        <taxon>Magnoliopsida</taxon>
        <taxon>eudicotyledons</taxon>
        <taxon>Gunneridae</taxon>
        <taxon>Pentapetalae</taxon>
        <taxon>rosids</taxon>
        <taxon>fabids</taxon>
        <taxon>Fabales</taxon>
        <taxon>Fabaceae</taxon>
        <taxon>Papilionoideae</taxon>
        <taxon>50 kb inversion clade</taxon>
        <taxon>NPAAA clade</taxon>
        <taxon>indigoferoid/millettioid clade</taxon>
        <taxon>Phaseoleae</taxon>
        <taxon>Vigna</taxon>
    </lineage>
</organism>
<dbReference type="AlphaFoldDB" id="A0A4D6MI80"/>
<dbReference type="InterPro" id="IPR004088">
    <property type="entry name" value="KH_dom_type_1"/>
</dbReference>
<protein>
    <recommendedName>
        <fullName evidence="2">K Homology domain-containing protein</fullName>
    </recommendedName>
</protein>
<dbReference type="Pfam" id="PF00013">
    <property type="entry name" value="KH_1"/>
    <property type="match status" value="1"/>
</dbReference>